<evidence type="ECO:0000256" key="3">
    <source>
        <dbReference type="SAM" id="Phobius"/>
    </source>
</evidence>
<sequence length="291" mass="31779">MISRQLPMLLPLLAPLLVASADSYYGQELDRLADDADEVKVGCDLNPCQNGATCVADNRRLLGFRCLCSPSHIGDFCQEHQAGHSSGHVSWNVLGLAISSAVLLIALLACIVYLLVRVRHYFKDLQSTLKSLQDALTTRWRKQPGHKMDSRLLLQQMGSSHGGHCTDSAACEIIPLVRREPHHELASHHPHHPLAPLASTTATVPSTCARDASQWRRASPEPRCSFHVSARRAPSDAVATLHFIEDDEDDDSRSCETDSFIDRDSRGGSSCSADGEMTPLTSPANQATARK</sequence>
<feature type="transmembrane region" description="Helical" evidence="3">
    <location>
        <begin position="93"/>
        <end position="116"/>
    </location>
</feature>
<feature type="compositionally biased region" description="Basic and acidic residues" evidence="2">
    <location>
        <begin position="252"/>
        <end position="266"/>
    </location>
</feature>
<keyword evidence="1" id="KW-1015">Disulfide bond</keyword>
<name>A0AAJ7X5U2_PETMA</name>
<keyword evidence="3" id="KW-1133">Transmembrane helix</keyword>
<dbReference type="GeneID" id="116948953"/>
<dbReference type="SUPFAM" id="SSF57196">
    <property type="entry name" value="EGF/Laminin"/>
    <property type="match status" value="1"/>
</dbReference>
<dbReference type="Proteomes" id="UP001318040">
    <property type="component" value="Chromosome 35"/>
</dbReference>
<feature type="region of interest" description="Disordered" evidence="2">
    <location>
        <begin position="244"/>
        <end position="291"/>
    </location>
</feature>
<feature type="domain" description="EGF-like" evidence="5">
    <location>
        <begin position="39"/>
        <end position="78"/>
    </location>
</feature>
<gene>
    <name evidence="7" type="primary">LOC116948953</name>
</gene>
<comment type="caution">
    <text evidence="1">Lacks conserved residue(s) required for the propagation of feature annotation.</text>
</comment>
<organism evidence="6 7">
    <name type="scientific">Petromyzon marinus</name>
    <name type="common">Sea lamprey</name>
    <dbReference type="NCBI Taxonomy" id="7757"/>
    <lineage>
        <taxon>Eukaryota</taxon>
        <taxon>Metazoa</taxon>
        <taxon>Chordata</taxon>
        <taxon>Craniata</taxon>
        <taxon>Vertebrata</taxon>
        <taxon>Cyclostomata</taxon>
        <taxon>Hyperoartia</taxon>
        <taxon>Petromyzontiformes</taxon>
        <taxon>Petromyzontidae</taxon>
        <taxon>Petromyzon</taxon>
    </lineage>
</organism>
<proteinExistence type="predicted"/>
<evidence type="ECO:0000256" key="2">
    <source>
        <dbReference type="SAM" id="MobiDB-lite"/>
    </source>
</evidence>
<keyword evidence="1" id="KW-0245">EGF-like domain</keyword>
<evidence type="ECO:0000313" key="6">
    <source>
        <dbReference type="Proteomes" id="UP001318040"/>
    </source>
</evidence>
<dbReference type="SMART" id="SM00181">
    <property type="entry name" value="EGF"/>
    <property type="match status" value="1"/>
</dbReference>
<protein>
    <submittedName>
        <fullName evidence="7">Uncharacterized protein LOC116948953</fullName>
    </submittedName>
</protein>
<accession>A0AAJ7X5U2</accession>
<evidence type="ECO:0000256" key="4">
    <source>
        <dbReference type="SAM" id="SignalP"/>
    </source>
</evidence>
<keyword evidence="4" id="KW-0732">Signal</keyword>
<dbReference type="InterPro" id="IPR000742">
    <property type="entry name" value="EGF"/>
</dbReference>
<feature type="disulfide bond" evidence="1">
    <location>
        <begin position="68"/>
        <end position="77"/>
    </location>
</feature>
<feature type="region of interest" description="Disordered" evidence="2">
    <location>
        <begin position="208"/>
        <end position="231"/>
    </location>
</feature>
<feature type="signal peptide" evidence="4">
    <location>
        <begin position="1"/>
        <end position="21"/>
    </location>
</feature>
<keyword evidence="6" id="KW-1185">Reference proteome</keyword>
<dbReference type="CDD" id="cd00054">
    <property type="entry name" value="EGF_CA"/>
    <property type="match status" value="1"/>
</dbReference>
<reference evidence="7" key="1">
    <citation type="submission" date="2025-08" db="UniProtKB">
        <authorList>
            <consortium name="RefSeq"/>
        </authorList>
    </citation>
    <scope>IDENTIFICATION</scope>
    <source>
        <tissue evidence="7">Sperm</tissue>
    </source>
</reference>
<feature type="chain" id="PRO_5042483653" evidence="4">
    <location>
        <begin position="22"/>
        <end position="291"/>
    </location>
</feature>
<dbReference type="PROSITE" id="PS00022">
    <property type="entry name" value="EGF_1"/>
    <property type="match status" value="1"/>
</dbReference>
<evidence type="ECO:0000259" key="5">
    <source>
        <dbReference type="PROSITE" id="PS50026"/>
    </source>
</evidence>
<dbReference type="PROSITE" id="PS50026">
    <property type="entry name" value="EGF_3"/>
    <property type="match status" value="1"/>
</dbReference>
<dbReference type="RefSeq" id="XP_032822157.1">
    <property type="nucleotide sequence ID" value="XM_032966266.1"/>
</dbReference>
<dbReference type="AlphaFoldDB" id="A0AAJ7X5U2"/>
<dbReference type="KEGG" id="pmrn:116948953"/>
<feature type="compositionally biased region" description="Polar residues" evidence="2">
    <location>
        <begin position="279"/>
        <end position="291"/>
    </location>
</feature>
<dbReference type="Gene3D" id="2.10.25.10">
    <property type="entry name" value="Laminin"/>
    <property type="match status" value="1"/>
</dbReference>
<keyword evidence="3" id="KW-0472">Membrane</keyword>
<evidence type="ECO:0000256" key="1">
    <source>
        <dbReference type="PROSITE-ProRule" id="PRU00076"/>
    </source>
</evidence>
<keyword evidence="3" id="KW-0812">Transmembrane</keyword>
<dbReference type="Pfam" id="PF00008">
    <property type="entry name" value="EGF"/>
    <property type="match status" value="1"/>
</dbReference>
<evidence type="ECO:0000313" key="7">
    <source>
        <dbReference type="RefSeq" id="XP_032822157.1"/>
    </source>
</evidence>